<dbReference type="PANTHER" id="PTHR47174">
    <property type="entry name" value="BRIDGING INTEGRATOR 3"/>
    <property type="match status" value="1"/>
</dbReference>
<feature type="domain" description="BAR" evidence="8">
    <location>
        <begin position="14"/>
        <end position="244"/>
    </location>
</feature>
<proteinExistence type="predicted"/>
<evidence type="ECO:0000256" key="4">
    <source>
        <dbReference type="ARBA" id="ARBA00023212"/>
    </source>
</evidence>
<comment type="subcellular location">
    <subcellularLocation>
        <location evidence="1">Cytoplasm</location>
        <location evidence="1">Cytoskeleton</location>
    </subcellularLocation>
</comment>
<evidence type="ECO:0008006" key="11">
    <source>
        <dbReference type="Google" id="ProtNLM"/>
    </source>
</evidence>
<dbReference type="PROSITE" id="PS50002">
    <property type="entry name" value="SH3"/>
    <property type="match status" value="1"/>
</dbReference>
<dbReference type="EMBL" id="JAACJL010000057">
    <property type="protein sequence ID" value="KAF4611491.1"/>
    <property type="molecule type" value="Genomic_DNA"/>
</dbReference>
<dbReference type="PROSITE" id="PS51021">
    <property type="entry name" value="BAR"/>
    <property type="match status" value="1"/>
</dbReference>
<feature type="region of interest" description="Disordered" evidence="6">
    <location>
        <begin position="561"/>
        <end position="583"/>
    </location>
</feature>
<dbReference type="InterPro" id="IPR001452">
    <property type="entry name" value="SH3_domain"/>
</dbReference>
<feature type="compositionally biased region" description="Polar residues" evidence="6">
    <location>
        <begin position="604"/>
        <end position="619"/>
    </location>
</feature>
<dbReference type="GO" id="GO:1990528">
    <property type="term" value="C:Rvs161p-Rvs167p complex"/>
    <property type="evidence" value="ECO:0007669"/>
    <property type="project" value="TreeGrafter"/>
</dbReference>
<evidence type="ECO:0000259" key="8">
    <source>
        <dbReference type="PROSITE" id="PS51021"/>
    </source>
</evidence>
<dbReference type="AlphaFoldDB" id="A0A8H4QIP2"/>
<dbReference type="Pfam" id="PF03114">
    <property type="entry name" value="BAR"/>
    <property type="match status" value="1"/>
</dbReference>
<feature type="region of interest" description="Disordered" evidence="6">
    <location>
        <begin position="677"/>
        <end position="759"/>
    </location>
</feature>
<feature type="compositionally biased region" description="Polar residues" evidence="6">
    <location>
        <begin position="489"/>
        <end position="508"/>
    </location>
</feature>
<dbReference type="GO" id="GO:0031097">
    <property type="term" value="C:medial cortex"/>
    <property type="evidence" value="ECO:0007669"/>
    <property type="project" value="TreeGrafter"/>
</dbReference>
<sequence>MASRQLGRLRQWAGEVISSKEKTVVSEEFKELESDIELRKEGIRRLILASETYHHALTKKKEYDGHDEVEDLLPVDILGVVMIQHGEQFGDDSFFGRALIKMGRAHCKVATLQEAYALTFKDTFLMSLERFKNEIKEYESLKKKLETRRLDDQVATNKFEKLQHSKKEKDRREAEDDMDRARQRYEETAEDIRAHMHAIQENEHNQLRELSQLLDIETNFVQSYLDVLRDVKAEWPERPTSKLGSHSSLSSRSSAKYKDRSDSTASSDDNATPGRHSRSGSTTSKPPSRPTSRLSRKRTNSSAAKEEKAKDVEKSRRLSVAGWASSAVDSVTGSSKSKKSKDKESFATLGGEADDEDDASTPRRKSTDTIPGVAPGAPGSLKKSNSFRGLSRGLSKRKSKENVPTTATPPGPPKILKPLSLHEKKIVRALYDFSGSSDELNFKAGDDIVVVQEVLDDWWMGELPDGRKGLFPASYTEVVGSKLALPQRPSKNSTPNATPTPSYLQPKTFTTNKAEDDDAASSDHDHYLTSDADDEQILRAVPMAANKSPLFYGGFDDSASFTESMTDDQEHEGGPKNSTVTKTNRHVFGSEDESDDNNWLSPVQVKQQQHAPTTTTGNFNFLAPPGQPKRTVLTRSSASAPGKGEAAHSPLIDRANSDSLVNPSNSLTSGISGFFSTSGNSSAAASGSSTPTKKVPPPPPPRRASQVPPSGPPPAIPERKTPGASSSGSHLSSSGASSGSLSALGHGSQQQAYDRSPFESAIDLELEDAAKCQQFRQNPFKPKGMCSNCLQFHG</sequence>
<organism evidence="9 10">
    <name type="scientific">Agrocybe pediades</name>
    <dbReference type="NCBI Taxonomy" id="84607"/>
    <lineage>
        <taxon>Eukaryota</taxon>
        <taxon>Fungi</taxon>
        <taxon>Dikarya</taxon>
        <taxon>Basidiomycota</taxon>
        <taxon>Agaricomycotina</taxon>
        <taxon>Agaricomycetes</taxon>
        <taxon>Agaricomycetidae</taxon>
        <taxon>Agaricales</taxon>
        <taxon>Agaricineae</taxon>
        <taxon>Strophariaceae</taxon>
        <taxon>Agrocybe</taxon>
    </lineage>
</organism>
<keyword evidence="10" id="KW-1185">Reference proteome</keyword>
<dbReference type="Proteomes" id="UP000521872">
    <property type="component" value="Unassembled WGS sequence"/>
</dbReference>
<dbReference type="GO" id="GO:0008289">
    <property type="term" value="F:lipid binding"/>
    <property type="evidence" value="ECO:0007669"/>
    <property type="project" value="TreeGrafter"/>
</dbReference>
<dbReference type="Pfam" id="PF00018">
    <property type="entry name" value="SH3_1"/>
    <property type="match status" value="1"/>
</dbReference>
<evidence type="ECO:0000256" key="2">
    <source>
        <dbReference type="ARBA" id="ARBA00022443"/>
    </source>
</evidence>
<comment type="caution">
    <text evidence="9">The sequence shown here is derived from an EMBL/GenBank/DDBJ whole genome shotgun (WGS) entry which is preliminary data.</text>
</comment>
<keyword evidence="3" id="KW-0963">Cytoplasm</keyword>
<evidence type="ECO:0000256" key="3">
    <source>
        <dbReference type="ARBA" id="ARBA00022490"/>
    </source>
</evidence>
<dbReference type="Gene3D" id="2.30.30.40">
    <property type="entry name" value="SH3 Domains"/>
    <property type="match status" value="1"/>
</dbReference>
<feature type="domain" description="SH3" evidence="7">
    <location>
        <begin position="422"/>
        <end position="481"/>
    </location>
</feature>
<dbReference type="InterPro" id="IPR004148">
    <property type="entry name" value="BAR_dom"/>
</dbReference>
<dbReference type="SUPFAM" id="SSF50044">
    <property type="entry name" value="SH3-domain"/>
    <property type="match status" value="1"/>
</dbReference>
<dbReference type="PRINTS" id="PR00452">
    <property type="entry name" value="SH3DOMAIN"/>
</dbReference>
<gene>
    <name evidence="9" type="ORF">D9613_003665</name>
</gene>
<dbReference type="InterPro" id="IPR036028">
    <property type="entry name" value="SH3-like_dom_sf"/>
</dbReference>
<dbReference type="GO" id="GO:0043332">
    <property type="term" value="C:mating projection tip"/>
    <property type="evidence" value="ECO:0007669"/>
    <property type="project" value="TreeGrafter"/>
</dbReference>
<feature type="compositionally biased region" description="Basic and acidic residues" evidence="6">
    <location>
        <begin position="304"/>
        <end position="316"/>
    </location>
</feature>
<evidence type="ECO:0000313" key="10">
    <source>
        <dbReference type="Proteomes" id="UP000521872"/>
    </source>
</evidence>
<dbReference type="Gene3D" id="1.20.1270.60">
    <property type="entry name" value="Arfaptin homology (AH) domain/BAR domain"/>
    <property type="match status" value="1"/>
</dbReference>
<dbReference type="GO" id="GO:0097320">
    <property type="term" value="P:plasma membrane tubulation"/>
    <property type="evidence" value="ECO:0007669"/>
    <property type="project" value="TreeGrafter"/>
</dbReference>
<feature type="compositionally biased region" description="Low complexity" evidence="6">
    <location>
        <begin position="723"/>
        <end position="748"/>
    </location>
</feature>
<dbReference type="SMART" id="SM00326">
    <property type="entry name" value="SH3"/>
    <property type="match status" value="1"/>
</dbReference>
<feature type="region of interest" description="Disordered" evidence="6">
    <location>
        <begin position="482"/>
        <end position="508"/>
    </location>
</feature>
<evidence type="ECO:0000259" key="7">
    <source>
        <dbReference type="PROSITE" id="PS50002"/>
    </source>
</evidence>
<evidence type="ECO:0000256" key="5">
    <source>
        <dbReference type="PROSITE-ProRule" id="PRU00192"/>
    </source>
</evidence>
<dbReference type="GO" id="GO:0006897">
    <property type="term" value="P:endocytosis"/>
    <property type="evidence" value="ECO:0007669"/>
    <property type="project" value="InterPro"/>
</dbReference>
<dbReference type="InterPro" id="IPR027267">
    <property type="entry name" value="AH/BAR_dom_sf"/>
</dbReference>
<evidence type="ECO:0000256" key="6">
    <source>
        <dbReference type="SAM" id="MobiDB-lite"/>
    </source>
</evidence>
<keyword evidence="2 5" id="KW-0728">SH3 domain</keyword>
<dbReference type="SUPFAM" id="SSF103657">
    <property type="entry name" value="BAR/IMD domain-like"/>
    <property type="match status" value="1"/>
</dbReference>
<evidence type="ECO:0000313" key="9">
    <source>
        <dbReference type="EMBL" id="KAF4611491.1"/>
    </source>
</evidence>
<name>A0A8H4QIP2_9AGAR</name>
<evidence type="ECO:0000256" key="1">
    <source>
        <dbReference type="ARBA" id="ARBA00004245"/>
    </source>
</evidence>
<dbReference type="CDD" id="cd00174">
    <property type="entry name" value="SH3"/>
    <property type="match status" value="1"/>
</dbReference>
<protein>
    <recommendedName>
        <fullName evidence="11">BAR-domain-containing protein</fullName>
    </recommendedName>
</protein>
<dbReference type="PANTHER" id="PTHR47174:SF3">
    <property type="entry name" value="BRIDGING INTEGRATOR 3"/>
    <property type="match status" value="1"/>
</dbReference>
<dbReference type="SMART" id="SM00721">
    <property type="entry name" value="BAR"/>
    <property type="match status" value="1"/>
</dbReference>
<feature type="compositionally biased region" description="Low complexity" evidence="6">
    <location>
        <begin position="241"/>
        <end position="254"/>
    </location>
</feature>
<dbReference type="GO" id="GO:0051666">
    <property type="term" value="P:actin cortical patch localization"/>
    <property type="evidence" value="ECO:0007669"/>
    <property type="project" value="InterPro"/>
</dbReference>
<feature type="region of interest" description="Disordered" evidence="6">
    <location>
        <begin position="604"/>
        <end position="658"/>
    </location>
</feature>
<keyword evidence="4" id="KW-0206">Cytoskeleton</keyword>
<feature type="region of interest" description="Disordered" evidence="6">
    <location>
        <begin position="156"/>
        <end position="180"/>
    </location>
</feature>
<dbReference type="GO" id="GO:0015629">
    <property type="term" value="C:actin cytoskeleton"/>
    <property type="evidence" value="ECO:0007669"/>
    <property type="project" value="TreeGrafter"/>
</dbReference>
<feature type="region of interest" description="Disordered" evidence="6">
    <location>
        <begin position="238"/>
        <end position="417"/>
    </location>
</feature>
<feature type="compositionally biased region" description="Low complexity" evidence="6">
    <location>
        <begin position="677"/>
        <end position="693"/>
    </location>
</feature>
<feature type="compositionally biased region" description="Low complexity" evidence="6">
    <location>
        <begin position="279"/>
        <end position="293"/>
    </location>
</feature>
<dbReference type="InterPro" id="IPR046982">
    <property type="entry name" value="BIN3/RVS161-like"/>
</dbReference>
<reference evidence="9 10" key="1">
    <citation type="submission" date="2019-12" db="EMBL/GenBank/DDBJ databases">
        <authorList>
            <person name="Floudas D."/>
            <person name="Bentzer J."/>
            <person name="Ahren D."/>
            <person name="Johansson T."/>
            <person name="Persson P."/>
            <person name="Tunlid A."/>
        </authorList>
    </citation>
    <scope>NUCLEOTIDE SEQUENCE [LARGE SCALE GENOMIC DNA]</scope>
    <source>
        <strain evidence="9 10">CBS 102.39</strain>
    </source>
</reference>
<accession>A0A8H4QIP2</accession>